<reference evidence="2" key="1">
    <citation type="journal article" date="2011" name="MBio">
        <title>Novel metabolic attributes of the genus Cyanothece, comprising a group of unicellular nitrogen-fixing Cyanobacteria.</title>
        <authorList>
            <person name="Bandyopadhyay A."/>
            <person name="Elvitigala T."/>
            <person name="Welsh E."/>
            <person name="Stockel J."/>
            <person name="Liberton M."/>
            <person name="Min H."/>
            <person name="Sherman L.A."/>
            <person name="Pakrasi H.B."/>
        </authorList>
    </citation>
    <scope>NUCLEOTIDE SEQUENCE [LARGE SCALE GENOMIC DNA]</scope>
    <source>
        <strain evidence="2">PCC 7822</strain>
        <plasmid evidence="2">Cy782201</plasmid>
    </source>
</reference>
<proteinExistence type="predicted"/>
<dbReference type="HOGENOM" id="CLU_1213180_0_0_3"/>
<keyword evidence="2" id="KW-1185">Reference proteome</keyword>
<dbReference type="Proteomes" id="UP000008206">
    <property type="component" value="Plasmid Cy782201"/>
</dbReference>
<dbReference type="KEGG" id="cyj:Cyan7822_5826"/>
<evidence type="ECO:0000313" key="1">
    <source>
        <dbReference type="EMBL" id="ADN17680.1"/>
    </source>
</evidence>
<gene>
    <name evidence="1" type="ordered locus">Cyan7822_5826</name>
</gene>
<name>E0UL50_GLOV7</name>
<evidence type="ECO:0000313" key="2">
    <source>
        <dbReference type="Proteomes" id="UP000008206"/>
    </source>
</evidence>
<keyword evidence="1" id="KW-0614">Plasmid</keyword>
<sequence length="228" mass="25716">MVIQGLQKLSPLESVAHQSLQDYSLLSKRKTIVMTRELQSKNITTLTKKLQARYHIGQSQVYKRQKHLNITPIKEKNQGAWLTTEQLQQLDQLHEYLLSGQPIDNYQIPVVSIIAQPVVASVEETLVQDVPPQLEEIPTLLESSPHLIETEQVMKNDQVLDSIHKAAQSKAAGNLILTNLLAAEYQKHPELLEQHLLEAISKSQEVAAPKSINPMAYAEEMLRRLPIG</sequence>
<dbReference type="EMBL" id="CP002199">
    <property type="protein sequence ID" value="ADN17680.1"/>
    <property type="molecule type" value="Genomic_DNA"/>
</dbReference>
<organism evidence="1 2">
    <name type="scientific">Gloeothece verrucosa (strain PCC 7822)</name>
    <name type="common">Cyanothece sp. (strain PCC 7822)</name>
    <dbReference type="NCBI Taxonomy" id="497965"/>
    <lineage>
        <taxon>Bacteria</taxon>
        <taxon>Bacillati</taxon>
        <taxon>Cyanobacteriota</taxon>
        <taxon>Cyanophyceae</taxon>
        <taxon>Oscillatoriophycideae</taxon>
        <taxon>Chroococcales</taxon>
        <taxon>Aphanothecaceae</taxon>
        <taxon>Gloeothece</taxon>
        <taxon>Gloeothece verrucosa</taxon>
    </lineage>
</organism>
<protein>
    <submittedName>
        <fullName evidence="1">Uncharacterized protein</fullName>
    </submittedName>
</protein>
<dbReference type="AlphaFoldDB" id="E0UL50"/>
<geneLocation type="plasmid" evidence="1 2">
    <name>Cy782201</name>
</geneLocation>
<accession>E0UL50</accession>